<reference evidence="2" key="1">
    <citation type="submission" date="2022-10" db="EMBL/GenBank/DDBJ databases">
        <title>Genome assembly of Pristionchus species.</title>
        <authorList>
            <person name="Yoshida K."/>
            <person name="Sommer R.J."/>
        </authorList>
    </citation>
    <scope>NUCLEOTIDE SEQUENCE [LARGE SCALE GENOMIC DNA]</scope>
    <source>
        <strain evidence="2">RS5460</strain>
    </source>
</reference>
<organism evidence="1 2">
    <name type="scientific">Pristionchus mayeri</name>
    <dbReference type="NCBI Taxonomy" id="1317129"/>
    <lineage>
        <taxon>Eukaryota</taxon>
        <taxon>Metazoa</taxon>
        <taxon>Ecdysozoa</taxon>
        <taxon>Nematoda</taxon>
        <taxon>Chromadorea</taxon>
        <taxon>Rhabditida</taxon>
        <taxon>Rhabditina</taxon>
        <taxon>Diplogasteromorpha</taxon>
        <taxon>Diplogasteroidea</taxon>
        <taxon>Neodiplogasteridae</taxon>
        <taxon>Pristionchus</taxon>
    </lineage>
</organism>
<gene>
    <name evidence="1" type="ORF">PMAYCL1PPCAC_14066</name>
</gene>
<comment type="caution">
    <text evidence="1">The sequence shown here is derived from an EMBL/GenBank/DDBJ whole genome shotgun (WGS) entry which is preliminary data.</text>
</comment>
<dbReference type="EMBL" id="BTRK01000003">
    <property type="protein sequence ID" value="GMR43871.1"/>
    <property type="molecule type" value="Genomic_DNA"/>
</dbReference>
<proteinExistence type="predicted"/>
<name>A0AAN4ZRQ7_9BILA</name>
<dbReference type="AlphaFoldDB" id="A0AAN4ZRQ7"/>
<feature type="non-terminal residue" evidence="1">
    <location>
        <position position="1"/>
    </location>
</feature>
<evidence type="ECO:0000313" key="1">
    <source>
        <dbReference type="EMBL" id="GMR43871.1"/>
    </source>
</evidence>
<accession>A0AAN4ZRQ7</accession>
<keyword evidence="2" id="KW-1185">Reference proteome</keyword>
<protein>
    <submittedName>
        <fullName evidence="1">Uncharacterized protein</fullName>
    </submittedName>
</protein>
<evidence type="ECO:0000313" key="2">
    <source>
        <dbReference type="Proteomes" id="UP001328107"/>
    </source>
</evidence>
<dbReference type="Proteomes" id="UP001328107">
    <property type="component" value="Unassembled WGS sequence"/>
</dbReference>
<sequence length="84" mass="9396">WQCSTKAHSSYSLLIRTVSSLPKALHVLLRVLYREGKSCTFKTNLLERPLPVNHNQCEMAVTGNGPYEVELKVHGGEQSATKNE</sequence>